<dbReference type="AlphaFoldDB" id="A0A177B1G2"/>
<keyword evidence="3" id="KW-1185">Reference proteome</keyword>
<reference evidence="2 3" key="1">
    <citation type="submission" date="2016-04" db="EMBL/GenBank/DDBJ databases">
        <title>The genome of Intoshia linei affirms orthonectids as highly simplified spiralians.</title>
        <authorList>
            <person name="Mikhailov K.V."/>
            <person name="Slusarev G.S."/>
            <person name="Nikitin M.A."/>
            <person name="Logacheva M.D."/>
            <person name="Penin A."/>
            <person name="Aleoshin V."/>
            <person name="Panchin Y.V."/>
        </authorList>
    </citation>
    <scope>NUCLEOTIDE SEQUENCE [LARGE SCALE GENOMIC DNA]</scope>
    <source>
        <strain evidence="2">Intl2013</strain>
        <tissue evidence="2">Whole animal</tissue>
    </source>
</reference>
<keyword evidence="1" id="KW-0175">Coiled coil</keyword>
<evidence type="ECO:0000256" key="1">
    <source>
        <dbReference type="SAM" id="Coils"/>
    </source>
</evidence>
<organism evidence="2 3">
    <name type="scientific">Intoshia linei</name>
    <dbReference type="NCBI Taxonomy" id="1819745"/>
    <lineage>
        <taxon>Eukaryota</taxon>
        <taxon>Metazoa</taxon>
        <taxon>Spiralia</taxon>
        <taxon>Lophotrochozoa</taxon>
        <taxon>Mesozoa</taxon>
        <taxon>Orthonectida</taxon>
        <taxon>Rhopaluridae</taxon>
        <taxon>Intoshia</taxon>
    </lineage>
</organism>
<comment type="caution">
    <text evidence="2">The sequence shown here is derived from an EMBL/GenBank/DDBJ whole genome shotgun (WGS) entry which is preliminary data.</text>
</comment>
<evidence type="ECO:0000313" key="2">
    <source>
        <dbReference type="EMBL" id="OAF68109.1"/>
    </source>
</evidence>
<dbReference type="Proteomes" id="UP000078046">
    <property type="component" value="Unassembled WGS sequence"/>
</dbReference>
<proteinExistence type="predicted"/>
<accession>A0A177B1G2</accession>
<gene>
    <name evidence="2" type="ORF">A3Q56_04175</name>
</gene>
<protein>
    <submittedName>
        <fullName evidence="2">Uncharacterized protein</fullName>
    </submittedName>
</protein>
<name>A0A177B1G2_9BILA</name>
<evidence type="ECO:0000313" key="3">
    <source>
        <dbReference type="Proteomes" id="UP000078046"/>
    </source>
</evidence>
<dbReference type="EMBL" id="LWCA01000513">
    <property type="protein sequence ID" value="OAF68109.1"/>
    <property type="molecule type" value="Genomic_DNA"/>
</dbReference>
<sequence>MPNQSNKNVRYFVNRSRKIHKDHKIIMNSLNVELKSYLKNHERVRNEIINKNYQLKEITQSQYITCIKKEIEDIYANIEKLSDERKQLDKLLNKLLNN</sequence>
<feature type="coiled-coil region" evidence="1">
    <location>
        <begin position="27"/>
        <end position="98"/>
    </location>
</feature>